<evidence type="ECO:0000259" key="1">
    <source>
        <dbReference type="Pfam" id="PF00561"/>
    </source>
</evidence>
<dbReference type="OrthoDB" id="9793083at2"/>
<dbReference type="PRINTS" id="PR00111">
    <property type="entry name" value="ABHYDROLASE"/>
</dbReference>
<dbReference type="PANTHER" id="PTHR43433">
    <property type="entry name" value="HYDROLASE, ALPHA/BETA FOLD FAMILY PROTEIN"/>
    <property type="match status" value="1"/>
</dbReference>
<organism evidence="2 3">
    <name type="scientific">Afipia felis</name>
    <name type="common">Cat scratch disease bacillus</name>
    <dbReference type="NCBI Taxonomy" id="1035"/>
    <lineage>
        <taxon>Bacteria</taxon>
        <taxon>Pseudomonadati</taxon>
        <taxon>Pseudomonadota</taxon>
        <taxon>Alphaproteobacteria</taxon>
        <taxon>Hyphomicrobiales</taxon>
        <taxon>Nitrobacteraceae</taxon>
        <taxon>Afipia</taxon>
    </lineage>
</organism>
<reference evidence="2 3" key="1">
    <citation type="journal article" date="2014" name="Genome Announc.">
        <title>Genome Sequence of Afipia felis Strain 76713, Isolated in Hospital Water Using an Amoeba Co-Culture Procedure.</title>
        <authorList>
            <person name="Benamar S."/>
            <person name="La Scola B."/>
            <person name="Croce O."/>
        </authorList>
    </citation>
    <scope>NUCLEOTIDE SEQUENCE [LARGE SCALE GENOMIC DNA]</scope>
    <source>
        <strain evidence="2 3">76713</strain>
    </source>
</reference>
<dbReference type="NCBIfam" id="TIGR02427">
    <property type="entry name" value="protocat_pcaD"/>
    <property type="match status" value="1"/>
</dbReference>
<dbReference type="Pfam" id="PF00561">
    <property type="entry name" value="Abhydrolase_1"/>
    <property type="match status" value="1"/>
</dbReference>
<dbReference type="Gene3D" id="3.40.50.1820">
    <property type="entry name" value="alpha/beta hydrolase"/>
    <property type="match status" value="1"/>
</dbReference>
<proteinExistence type="predicted"/>
<dbReference type="InterPro" id="IPR050471">
    <property type="entry name" value="AB_hydrolase"/>
</dbReference>
<dbReference type="PANTHER" id="PTHR43433:SF5">
    <property type="entry name" value="AB HYDROLASE-1 DOMAIN-CONTAINING PROTEIN"/>
    <property type="match status" value="1"/>
</dbReference>
<dbReference type="InterPro" id="IPR000073">
    <property type="entry name" value="AB_hydrolase_1"/>
</dbReference>
<dbReference type="GO" id="GO:0047570">
    <property type="term" value="F:3-oxoadipate enol-lactonase activity"/>
    <property type="evidence" value="ECO:0007669"/>
    <property type="project" value="InterPro"/>
</dbReference>
<dbReference type="AlphaFoldDB" id="A0A090MJ25"/>
<gene>
    <name evidence="2" type="primary">catD</name>
    <name evidence="2" type="ORF">BN961_00907</name>
</gene>
<evidence type="ECO:0000313" key="2">
    <source>
        <dbReference type="EMBL" id="CEG07515.1"/>
    </source>
</evidence>
<dbReference type="InterPro" id="IPR029058">
    <property type="entry name" value="AB_hydrolase_fold"/>
</dbReference>
<keyword evidence="3" id="KW-1185">Reference proteome</keyword>
<dbReference type="ESTHER" id="afife-a0a090mj25">
    <property type="family name" value="Carboxymethylbutenolide_lactonase"/>
</dbReference>
<dbReference type="InterPro" id="IPR026968">
    <property type="entry name" value="PcaD/CatD"/>
</dbReference>
<feature type="domain" description="AB hydrolase-1" evidence="1">
    <location>
        <begin position="30"/>
        <end position="129"/>
    </location>
</feature>
<dbReference type="GO" id="GO:0042952">
    <property type="term" value="P:beta-ketoadipate pathway"/>
    <property type="evidence" value="ECO:0007669"/>
    <property type="project" value="InterPro"/>
</dbReference>
<dbReference type="SUPFAM" id="SSF53474">
    <property type="entry name" value="alpha/beta-Hydrolases"/>
    <property type="match status" value="1"/>
</dbReference>
<dbReference type="RefSeq" id="WP_048755776.1">
    <property type="nucleotide sequence ID" value="NZ_CCAZ020000001.1"/>
</dbReference>
<dbReference type="EMBL" id="CCAZ020000001">
    <property type="protein sequence ID" value="CEG07515.1"/>
    <property type="molecule type" value="Genomic_DNA"/>
</dbReference>
<comment type="caution">
    <text evidence="2">The sequence shown here is derived from an EMBL/GenBank/DDBJ whole genome shotgun (WGS) entry which is preliminary data.</text>
</comment>
<evidence type="ECO:0000313" key="3">
    <source>
        <dbReference type="Proteomes" id="UP000035762"/>
    </source>
</evidence>
<protein>
    <submittedName>
        <fullName evidence="2">3-oxoadipate enol-lactonase 2</fullName>
    </submittedName>
</protein>
<dbReference type="STRING" id="1035.BN961_00907"/>
<sequence>MPMIDADGCLLNVSVEGRDGGPTLMLSNPLGTTLQVWEPQMAALTRFFRVIRYDRRGHGKSGTPPGPYTVADFGRDALAILDDLNIARTHWCGLSIGGVVGQWLAANAPERIDRLVLADTTCHVSDPAPWQARIKTVTEKGLDAIADGVMAGWFTEEFREREPQTVNRIRTMLTSNSIAGYTASCGALIGLDLREALPRIKAQTLVIAGRYDASSPLQMAATIRAGIPGASLTILEAAHLSNVEAPYGFNEALTGFLTQR</sequence>
<accession>A0A090MJ25</accession>
<name>A0A090MJ25_AFIFE</name>
<dbReference type="Proteomes" id="UP000035762">
    <property type="component" value="Unassembled WGS sequence"/>
</dbReference>